<dbReference type="Pfam" id="PF24716">
    <property type="entry name" value="WapI"/>
    <property type="match status" value="1"/>
</dbReference>
<sequence length="146" mass="17330">MKFKSGCNSIEMTIKGYEFPYAVRPPNNDPFDVNWLNINFKFDIGGKMIDETFPALLTWEWKDIYESFQDVLDGNTSSFNGEFIEPYLIIRLYRISEAFMIKLDYAFDTSTYDDWEYIKISNNIDKKQLIGIINEMKQQLEPFPER</sequence>
<dbReference type="EMBL" id="JANGAC010000002">
    <property type="protein sequence ID" value="MCQ4922199.1"/>
    <property type="molecule type" value="Genomic_DNA"/>
</dbReference>
<dbReference type="Proteomes" id="UP001524478">
    <property type="component" value="Unassembled WGS sequence"/>
</dbReference>
<evidence type="ECO:0000313" key="1">
    <source>
        <dbReference type="EMBL" id="MCQ4922199.1"/>
    </source>
</evidence>
<reference evidence="1 2" key="1">
    <citation type="submission" date="2022-06" db="EMBL/GenBank/DDBJ databases">
        <title>Isolation of gut microbiota from human fecal samples.</title>
        <authorList>
            <person name="Pamer E.G."/>
            <person name="Barat B."/>
            <person name="Waligurski E."/>
            <person name="Medina S."/>
            <person name="Paddock L."/>
            <person name="Mostad J."/>
        </authorList>
    </citation>
    <scope>NUCLEOTIDE SEQUENCE [LARGE SCALE GENOMIC DNA]</scope>
    <source>
        <strain evidence="1 2">DFI.7.95</strain>
    </source>
</reference>
<keyword evidence="2" id="KW-1185">Reference proteome</keyword>
<dbReference type="InterPro" id="IPR056510">
    <property type="entry name" value="WapI"/>
</dbReference>
<evidence type="ECO:0000313" key="2">
    <source>
        <dbReference type="Proteomes" id="UP001524478"/>
    </source>
</evidence>
<gene>
    <name evidence="1" type="ORF">NE686_03825</name>
</gene>
<organism evidence="1 2">
    <name type="scientific">Tissierella carlieri</name>
    <dbReference type="NCBI Taxonomy" id="689904"/>
    <lineage>
        <taxon>Bacteria</taxon>
        <taxon>Bacillati</taxon>
        <taxon>Bacillota</taxon>
        <taxon>Tissierellia</taxon>
        <taxon>Tissierellales</taxon>
        <taxon>Tissierellaceae</taxon>
        <taxon>Tissierella</taxon>
    </lineage>
</organism>
<dbReference type="RefSeq" id="WP_256310489.1">
    <property type="nucleotide sequence ID" value="NZ_JANGAC010000002.1"/>
</dbReference>
<accession>A0ABT1S6V6</accession>
<name>A0ABT1S6V6_9FIRM</name>
<comment type="caution">
    <text evidence="1">The sequence shown here is derived from an EMBL/GenBank/DDBJ whole genome shotgun (WGS) entry which is preliminary data.</text>
</comment>
<proteinExistence type="predicted"/>
<protein>
    <submittedName>
        <fullName evidence="1">Uncharacterized protein</fullName>
    </submittedName>
</protein>